<evidence type="ECO:0000313" key="4">
    <source>
        <dbReference type="Proteomes" id="UP000054928"/>
    </source>
</evidence>
<evidence type="ECO:0000256" key="2">
    <source>
        <dbReference type="SAM" id="SignalP"/>
    </source>
</evidence>
<keyword evidence="4" id="KW-1185">Reference proteome</keyword>
<feature type="chain" id="PRO_5006058954" evidence="2">
    <location>
        <begin position="20"/>
        <end position="214"/>
    </location>
</feature>
<sequence>MYILAFAVILTIFVKKSNAVSTVVDTDKPQFGTENIEASATVRAVEDEGALSHSLRAEVPSTLPTPSINPNAPDVADNPLNPSNDGVPDSHLTGGVKATLDHDSTHAFVKDIHETPVAAENTHPSAEIDAEAFKAKFALLVDKLDESEANKEKLIPSFNKRWSAQLLAKPETKGEIATMFLHTLLKLHYDEDAVRELLNDDANLNRWFSHVLKH</sequence>
<dbReference type="RefSeq" id="XP_024582350.1">
    <property type="nucleotide sequence ID" value="XM_024716787.1"/>
</dbReference>
<name>A0A0P1AUM8_PLAHL</name>
<proteinExistence type="predicted"/>
<feature type="region of interest" description="Disordered" evidence="1">
    <location>
        <begin position="49"/>
        <end position="91"/>
    </location>
</feature>
<dbReference type="Proteomes" id="UP000054928">
    <property type="component" value="Unassembled WGS sequence"/>
</dbReference>
<protein>
    <submittedName>
        <fullName evidence="3">RxLR-like protein</fullName>
    </submittedName>
</protein>
<organism evidence="3 4">
    <name type="scientific">Plasmopara halstedii</name>
    <name type="common">Downy mildew of sunflower</name>
    <dbReference type="NCBI Taxonomy" id="4781"/>
    <lineage>
        <taxon>Eukaryota</taxon>
        <taxon>Sar</taxon>
        <taxon>Stramenopiles</taxon>
        <taxon>Oomycota</taxon>
        <taxon>Peronosporomycetes</taxon>
        <taxon>Peronosporales</taxon>
        <taxon>Peronosporaceae</taxon>
        <taxon>Plasmopara</taxon>
    </lineage>
</organism>
<evidence type="ECO:0000313" key="3">
    <source>
        <dbReference type="EMBL" id="CEG45981.1"/>
    </source>
</evidence>
<keyword evidence="2" id="KW-0732">Signal</keyword>
<accession>A0A0P1AUM8</accession>
<dbReference type="AlphaFoldDB" id="A0A0P1AUM8"/>
<dbReference type="GeneID" id="36397366"/>
<reference evidence="4" key="1">
    <citation type="submission" date="2014-09" db="EMBL/GenBank/DDBJ databases">
        <authorList>
            <person name="Sharma Rahul"/>
            <person name="Thines Marco"/>
        </authorList>
    </citation>
    <scope>NUCLEOTIDE SEQUENCE [LARGE SCALE GENOMIC DNA]</scope>
</reference>
<feature type="signal peptide" evidence="2">
    <location>
        <begin position="1"/>
        <end position="19"/>
    </location>
</feature>
<dbReference type="EMBL" id="CCYD01001864">
    <property type="protein sequence ID" value="CEG45981.1"/>
    <property type="molecule type" value="Genomic_DNA"/>
</dbReference>
<evidence type="ECO:0000256" key="1">
    <source>
        <dbReference type="SAM" id="MobiDB-lite"/>
    </source>
</evidence>